<keyword evidence="7 9" id="KW-0408">Iron</keyword>
<evidence type="ECO:0000256" key="3">
    <source>
        <dbReference type="ARBA" id="ARBA00010617"/>
    </source>
</evidence>
<dbReference type="PRINTS" id="PR00385">
    <property type="entry name" value="P450"/>
</dbReference>
<dbReference type="InterPro" id="IPR001128">
    <property type="entry name" value="Cyt_P450"/>
</dbReference>
<feature type="binding site" description="axial binding residue" evidence="9">
    <location>
        <position position="441"/>
    </location>
    <ligand>
        <name>heme</name>
        <dbReference type="ChEBI" id="CHEBI:30413"/>
    </ligand>
    <ligandPart>
        <name>Fe</name>
        <dbReference type="ChEBI" id="CHEBI:18248"/>
    </ligandPart>
</feature>
<dbReference type="PANTHER" id="PTHR46300:SF7">
    <property type="entry name" value="P450, PUTATIVE (EUROFUNG)-RELATED"/>
    <property type="match status" value="1"/>
</dbReference>
<keyword evidence="5 9" id="KW-0479">Metal-binding</keyword>
<dbReference type="InterPro" id="IPR002401">
    <property type="entry name" value="Cyt_P450_E_grp-I"/>
</dbReference>
<keyword evidence="6 10" id="KW-0560">Oxidoreductase</keyword>
<evidence type="ECO:0000256" key="7">
    <source>
        <dbReference type="ARBA" id="ARBA00023004"/>
    </source>
</evidence>
<dbReference type="CDD" id="cd11065">
    <property type="entry name" value="CYP64-like"/>
    <property type="match status" value="1"/>
</dbReference>
<gene>
    <name evidence="11" type="ORF">FB45DRAFT_896695</name>
</gene>
<name>A0AAD7CB19_9AGAR</name>
<dbReference type="SUPFAM" id="SSF48264">
    <property type="entry name" value="Cytochrome P450"/>
    <property type="match status" value="1"/>
</dbReference>
<comment type="pathway">
    <text evidence="2">Secondary metabolite biosynthesis.</text>
</comment>
<dbReference type="PANTHER" id="PTHR46300">
    <property type="entry name" value="P450, PUTATIVE (EUROFUNG)-RELATED-RELATED"/>
    <property type="match status" value="1"/>
</dbReference>
<dbReference type="GO" id="GO:0005506">
    <property type="term" value="F:iron ion binding"/>
    <property type="evidence" value="ECO:0007669"/>
    <property type="project" value="InterPro"/>
</dbReference>
<evidence type="ECO:0000313" key="12">
    <source>
        <dbReference type="Proteomes" id="UP001221142"/>
    </source>
</evidence>
<dbReference type="GO" id="GO:0020037">
    <property type="term" value="F:heme binding"/>
    <property type="evidence" value="ECO:0007669"/>
    <property type="project" value="InterPro"/>
</dbReference>
<proteinExistence type="inferred from homology"/>
<evidence type="ECO:0000256" key="5">
    <source>
        <dbReference type="ARBA" id="ARBA00022723"/>
    </source>
</evidence>
<organism evidence="11 12">
    <name type="scientific">Roridomyces roridus</name>
    <dbReference type="NCBI Taxonomy" id="1738132"/>
    <lineage>
        <taxon>Eukaryota</taxon>
        <taxon>Fungi</taxon>
        <taxon>Dikarya</taxon>
        <taxon>Basidiomycota</taxon>
        <taxon>Agaricomycotina</taxon>
        <taxon>Agaricomycetes</taxon>
        <taxon>Agaricomycetidae</taxon>
        <taxon>Agaricales</taxon>
        <taxon>Marasmiineae</taxon>
        <taxon>Mycenaceae</taxon>
        <taxon>Roridomyces</taxon>
    </lineage>
</organism>
<comment type="cofactor">
    <cofactor evidence="1 9">
        <name>heme</name>
        <dbReference type="ChEBI" id="CHEBI:30413"/>
    </cofactor>
</comment>
<dbReference type="InterPro" id="IPR050364">
    <property type="entry name" value="Cytochrome_P450_fung"/>
</dbReference>
<evidence type="ECO:0000256" key="6">
    <source>
        <dbReference type="ARBA" id="ARBA00023002"/>
    </source>
</evidence>
<dbReference type="PRINTS" id="PR00463">
    <property type="entry name" value="EP450I"/>
</dbReference>
<evidence type="ECO:0000256" key="10">
    <source>
        <dbReference type="RuleBase" id="RU000461"/>
    </source>
</evidence>
<evidence type="ECO:0000256" key="9">
    <source>
        <dbReference type="PIRSR" id="PIRSR602401-1"/>
    </source>
</evidence>
<dbReference type="Gene3D" id="1.10.630.10">
    <property type="entry name" value="Cytochrome P450"/>
    <property type="match status" value="1"/>
</dbReference>
<evidence type="ECO:0000256" key="2">
    <source>
        <dbReference type="ARBA" id="ARBA00005179"/>
    </source>
</evidence>
<sequence length="514" mass="58066">MRNAMAFLLFLAALSTLILLTSVRLRRYARLPYPPGPRPRFLIGNLRDIPVHLPWLTYTEWGKKYGEILHARIFGEHIVILNSVKVAIDLLEKRSSTYSDRPTIPMLSLMGSDFNFGFMPHGDKWRKYRRMFHQHFRKEAIPDYRPTQVRKIHDLLRRLVATPEDFYVHIKTLAAGIIMAITYGHEVQTTQDRFVDLAHEVNDKVAAGVQPGAFAVNSFPFLRHIPAWIPGCGGFHEFARDTRIVIAEHLDAPFDFVQKNMRDGAYTTSMLSKILERIELHGGSVAEEQVAKEVAAVTYSAGFDTTSAAVSSFFVAMARNPDVQRKAQAEIDNIIGISRLPIFEDRPSLPYVEAVYRELLRWRPPVPLGVPHAVTQDDLYDGYLIPRGATVFSNIWAMMHDETTYPDADKFIPDRFLAPEGTPNKHGDDTMLVFGFGRRICPGRYAADAALWLAIVSILSALDIQQAKDAAGNEIEVDPVWTDAIISYPVPFDCSVNPRSEAAKKLIEETKMDT</sequence>
<comment type="similarity">
    <text evidence="3 10">Belongs to the cytochrome P450 family.</text>
</comment>
<dbReference type="Proteomes" id="UP001221142">
    <property type="component" value="Unassembled WGS sequence"/>
</dbReference>
<dbReference type="EMBL" id="JARKIF010000003">
    <property type="protein sequence ID" value="KAJ7644020.1"/>
    <property type="molecule type" value="Genomic_DNA"/>
</dbReference>
<evidence type="ECO:0000256" key="4">
    <source>
        <dbReference type="ARBA" id="ARBA00022617"/>
    </source>
</evidence>
<reference evidence="11" key="1">
    <citation type="submission" date="2023-03" db="EMBL/GenBank/DDBJ databases">
        <title>Massive genome expansion in bonnet fungi (Mycena s.s.) driven by repeated elements and novel gene families across ecological guilds.</title>
        <authorList>
            <consortium name="Lawrence Berkeley National Laboratory"/>
            <person name="Harder C.B."/>
            <person name="Miyauchi S."/>
            <person name="Viragh M."/>
            <person name="Kuo A."/>
            <person name="Thoen E."/>
            <person name="Andreopoulos B."/>
            <person name="Lu D."/>
            <person name="Skrede I."/>
            <person name="Drula E."/>
            <person name="Henrissat B."/>
            <person name="Morin E."/>
            <person name="Kohler A."/>
            <person name="Barry K."/>
            <person name="LaButti K."/>
            <person name="Morin E."/>
            <person name="Salamov A."/>
            <person name="Lipzen A."/>
            <person name="Mereny Z."/>
            <person name="Hegedus B."/>
            <person name="Baldrian P."/>
            <person name="Stursova M."/>
            <person name="Weitz H."/>
            <person name="Taylor A."/>
            <person name="Grigoriev I.V."/>
            <person name="Nagy L.G."/>
            <person name="Martin F."/>
            <person name="Kauserud H."/>
        </authorList>
    </citation>
    <scope>NUCLEOTIDE SEQUENCE</scope>
    <source>
        <strain evidence="11">9284</strain>
    </source>
</reference>
<accession>A0AAD7CB19</accession>
<dbReference type="InterPro" id="IPR017972">
    <property type="entry name" value="Cyt_P450_CS"/>
</dbReference>
<keyword evidence="12" id="KW-1185">Reference proteome</keyword>
<evidence type="ECO:0000256" key="1">
    <source>
        <dbReference type="ARBA" id="ARBA00001971"/>
    </source>
</evidence>
<dbReference type="AlphaFoldDB" id="A0AAD7CB19"/>
<comment type="caution">
    <text evidence="11">The sequence shown here is derived from an EMBL/GenBank/DDBJ whole genome shotgun (WGS) entry which is preliminary data.</text>
</comment>
<dbReference type="GO" id="GO:0016705">
    <property type="term" value="F:oxidoreductase activity, acting on paired donors, with incorporation or reduction of molecular oxygen"/>
    <property type="evidence" value="ECO:0007669"/>
    <property type="project" value="InterPro"/>
</dbReference>
<dbReference type="GO" id="GO:0004497">
    <property type="term" value="F:monooxygenase activity"/>
    <property type="evidence" value="ECO:0007669"/>
    <property type="project" value="UniProtKB-KW"/>
</dbReference>
<dbReference type="PROSITE" id="PS00086">
    <property type="entry name" value="CYTOCHROME_P450"/>
    <property type="match status" value="1"/>
</dbReference>
<keyword evidence="4 9" id="KW-0349">Heme</keyword>
<dbReference type="Pfam" id="PF00067">
    <property type="entry name" value="p450"/>
    <property type="match status" value="1"/>
</dbReference>
<dbReference type="InterPro" id="IPR036396">
    <property type="entry name" value="Cyt_P450_sf"/>
</dbReference>
<evidence type="ECO:0000256" key="8">
    <source>
        <dbReference type="ARBA" id="ARBA00023033"/>
    </source>
</evidence>
<evidence type="ECO:0000313" key="11">
    <source>
        <dbReference type="EMBL" id="KAJ7644020.1"/>
    </source>
</evidence>
<protein>
    <submittedName>
        <fullName evidence="11">Cytochrome P450</fullName>
    </submittedName>
</protein>
<keyword evidence="8 10" id="KW-0503">Monooxygenase</keyword>